<dbReference type="Proteomes" id="UP001347796">
    <property type="component" value="Unassembled WGS sequence"/>
</dbReference>
<feature type="signal peptide" evidence="1">
    <location>
        <begin position="1"/>
        <end position="18"/>
    </location>
</feature>
<reference evidence="2 3" key="1">
    <citation type="submission" date="2024-01" db="EMBL/GenBank/DDBJ databases">
        <title>The genome of the rayed Mediterranean limpet Patella caerulea (Linnaeus, 1758).</title>
        <authorList>
            <person name="Anh-Thu Weber A."/>
            <person name="Halstead-Nussloch G."/>
        </authorList>
    </citation>
    <scope>NUCLEOTIDE SEQUENCE [LARGE SCALE GENOMIC DNA]</scope>
    <source>
        <strain evidence="2">AATW-2023a</strain>
        <tissue evidence="2">Whole specimen</tissue>
    </source>
</reference>
<dbReference type="EMBL" id="JAZGQO010000006">
    <property type="protein sequence ID" value="KAK6186234.1"/>
    <property type="molecule type" value="Genomic_DNA"/>
</dbReference>
<organism evidence="2 3">
    <name type="scientific">Patella caerulea</name>
    <name type="common">Rayed Mediterranean limpet</name>
    <dbReference type="NCBI Taxonomy" id="87958"/>
    <lineage>
        <taxon>Eukaryota</taxon>
        <taxon>Metazoa</taxon>
        <taxon>Spiralia</taxon>
        <taxon>Lophotrochozoa</taxon>
        <taxon>Mollusca</taxon>
        <taxon>Gastropoda</taxon>
        <taxon>Patellogastropoda</taxon>
        <taxon>Patelloidea</taxon>
        <taxon>Patellidae</taxon>
        <taxon>Patella</taxon>
    </lineage>
</organism>
<gene>
    <name evidence="2" type="ORF">SNE40_008310</name>
</gene>
<sequence>MIRQCILLLVAACCLVECQIDTTNCDGYSTAISACNTNNGLTGNSRLSFDGLPALATGDLTVTCGNLNNISKAVKCIADTHIACGTTETKQLEASSDDYTEILNTLCTRKDEYDGTCVNADTIGSCASTKLADNNITISNSPTFAESTTYTCKFGEYYLSCANTDSQLEACTKTKTKEIYVSLISELRPDICGASSIVSSVAVLVVSLLAAFSN</sequence>
<keyword evidence="1" id="KW-0732">Signal</keyword>
<evidence type="ECO:0000313" key="3">
    <source>
        <dbReference type="Proteomes" id="UP001347796"/>
    </source>
</evidence>
<accession>A0AAN8K0W5</accession>
<dbReference type="AlphaFoldDB" id="A0AAN8K0W5"/>
<evidence type="ECO:0000313" key="2">
    <source>
        <dbReference type="EMBL" id="KAK6186234.1"/>
    </source>
</evidence>
<name>A0AAN8K0W5_PATCE</name>
<comment type="caution">
    <text evidence="2">The sequence shown here is derived from an EMBL/GenBank/DDBJ whole genome shotgun (WGS) entry which is preliminary data.</text>
</comment>
<feature type="chain" id="PRO_5042999620" evidence="1">
    <location>
        <begin position="19"/>
        <end position="214"/>
    </location>
</feature>
<keyword evidence="3" id="KW-1185">Reference proteome</keyword>
<protein>
    <submittedName>
        <fullName evidence="2">Uncharacterized protein</fullName>
    </submittedName>
</protein>
<evidence type="ECO:0000256" key="1">
    <source>
        <dbReference type="SAM" id="SignalP"/>
    </source>
</evidence>
<proteinExistence type="predicted"/>